<dbReference type="InterPro" id="IPR009057">
    <property type="entry name" value="Homeodomain-like_sf"/>
</dbReference>
<keyword evidence="4" id="KW-0539">Nucleus</keyword>
<evidence type="ECO:0000256" key="6">
    <source>
        <dbReference type="SAM" id="MobiDB-lite"/>
    </source>
</evidence>
<dbReference type="GO" id="GO:0006355">
    <property type="term" value="P:regulation of DNA-templated transcription"/>
    <property type="evidence" value="ECO:0007669"/>
    <property type="project" value="TreeGrafter"/>
</dbReference>
<dbReference type="Proteomes" id="UP000075809">
    <property type="component" value="Unassembled WGS sequence"/>
</dbReference>
<feature type="domain" description="Myb-like" evidence="7">
    <location>
        <begin position="1356"/>
        <end position="1408"/>
    </location>
</feature>
<evidence type="ECO:0000259" key="7">
    <source>
        <dbReference type="PROSITE" id="PS50090"/>
    </source>
</evidence>
<dbReference type="STRING" id="64791.A0A151WNP6"/>
<dbReference type="Gene3D" id="1.10.10.60">
    <property type="entry name" value="Homeodomain-like"/>
    <property type="match status" value="1"/>
</dbReference>
<proteinExistence type="predicted"/>
<feature type="region of interest" description="Disordered" evidence="6">
    <location>
        <begin position="178"/>
        <end position="200"/>
    </location>
</feature>
<evidence type="ECO:0000256" key="4">
    <source>
        <dbReference type="ARBA" id="ARBA00023242"/>
    </source>
</evidence>
<evidence type="ECO:0000313" key="9">
    <source>
        <dbReference type="Proteomes" id="UP000075809"/>
    </source>
</evidence>
<evidence type="ECO:0000256" key="5">
    <source>
        <dbReference type="SAM" id="Coils"/>
    </source>
</evidence>
<feature type="coiled-coil region" evidence="5">
    <location>
        <begin position="75"/>
        <end position="102"/>
    </location>
</feature>
<sequence length="1415" mass="161860">MEESTNKLVQNDSNALTSSISFTESPKKCNLSFSINFDFNDVNSENSTDSENADLQIDISEVDNYEPSSKHKREAVEETSVLNEMEEEIERQLDAKAAKTNLTATNVKNILKHVIPYEHLMTMVQKWLQDTENDINIGPKLTRAKAKKLAAAKVDILWPITTAQKTSSEVQALIQEELPEDSSDEEYNPEHDKQSDDDREVEITANSDIESQLLISMNNKDTASSEQQMSSHILYDSEGIFKIPAVPPIATEESIGQRTRSKLSLSETSLEEIEQAFIPPDITADMTDDWDCELDEDWDNFLKEFTQPLTQEPTVDDPEADPEYNILEDETDLWDKEELRTDRAVEVPRKEQYDLIAELLELTPMFSTQEQEVSRKKKVLNNTIPIESDAMNSSVVHLLPVLAESELPKLMDYERLLLATQFQQHVQLMAQHFVMTYMHPEYHLLAKVCKQNLNSLRYLSNGPKSAFNVKNLEAALKLVSTWENKFNDSKFYANFKKNVTNENSKIKMYCVNKYRYIEQFLPELEKLFVESKALMYPHLLPSIPFRNGVKYKKPAYSKAEETLIALGIEQFLPFVSSKSKKFHTKKMQLFDAVQLISHYLLPCRDSHGILHHIYKRRASKDENPIKHYFEKGCVPKIIHYITSEIPLKAPKDQPIELLPLKWQTYLQKEHKNDLAKSRYIFDSYSNLSLAKEGINMKAIMKSYPSIPSNHLLRNPVVNMLPKILPATLNPKASSKIDNSTKKNCKFDSEDKKIVDNTDHSIQNTETYKRKTAVHKEHTNSCSSKVNTSDVEPIQTDTSLDKNNIKLNTVLTRSSKMSKESPQISPELPQIRKTTPRLAKTKSAQNMKLMAQALGSKNSLNCSTLKSKEKDAADKNIDEHCSASKVDNEEEIAELMLASSTIIKDPVSRKKAKQTRELEIIKRLLKAENPLTEEEREAKDNAIKKDILTIQLYQEVCKKLQNYPEVCTDFLLFLKPHQAAMIGKSAEYMMLQKMNDFVHVAQIYFTKQPSRIAKMMQAITQLSSDPHTTLENVYAVMNTVFKGHPLVMDLFLQILPTAKPPESLFAPHMFENMTCPLGPYDKNTTYTENASELYENIELPTASYQEDPYGGENCKCDCHNIDEASSKNNSEHCVSCGIRFLNGRIYLQTPEGLRPAKITFAGEDREKLENIARISLKIADKAIPSISSKKRRKSSKNNSSHEDLCKKQCATKYSPIKDNEDNEKAITKSKRNVKFTLKTDQRKILKRMGTVDHAIADKRMRISQCKNKREKKIEESNVSLEQNEPDIIRHEETSEFTETENSCCTQLSMQDDLSSTEVITKTQISSNISNNISFNSNKNIETALITTATENNMPSKSDLINDKPWTRQEDMILLQNIKKEYSENSFLLISEKLENRTVDQVKERCQTLLSLLQKMM</sequence>
<protein>
    <submittedName>
        <fullName evidence="8">GON-4-like protein</fullName>
    </submittedName>
</protein>
<dbReference type="PANTHER" id="PTHR16088:SF3">
    <property type="entry name" value="GON-4-LIKE PROTEIN"/>
    <property type="match status" value="1"/>
</dbReference>
<dbReference type="GO" id="GO:0005634">
    <property type="term" value="C:nucleus"/>
    <property type="evidence" value="ECO:0007669"/>
    <property type="project" value="UniProtKB-SubCell"/>
</dbReference>
<evidence type="ECO:0000313" key="8">
    <source>
        <dbReference type="EMBL" id="KYQ49486.1"/>
    </source>
</evidence>
<reference evidence="8 9" key="1">
    <citation type="submission" date="2015-09" db="EMBL/GenBank/DDBJ databases">
        <title>Trachymyrmex zeteki WGS genome.</title>
        <authorList>
            <person name="Nygaard S."/>
            <person name="Hu H."/>
            <person name="Boomsma J."/>
            <person name="Zhang G."/>
        </authorList>
    </citation>
    <scope>NUCLEOTIDE SEQUENCE [LARGE SCALE GENOMIC DNA]</scope>
    <source>
        <strain evidence="8">Tzet28-1</strain>
        <tissue evidence="8">Whole body</tissue>
    </source>
</reference>
<organism evidence="8 9">
    <name type="scientific">Mycetomoellerius zeteki</name>
    <dbReference type="NCBI Taxonomy" id="64791"/>
    <lineage>
        <taxon>Eukaryota</taxon>
        <taxon>Metazoa</taxon>
        <taxon>Ecdysozoa</taxon>
        <taxon>Arthropoda</taxon>
        <taxon>Hexapoda</taxon>
        <taxon>Insecta</taxon>
        <taxon>Pterygota</taxon>
        <taxon>Neoptera</taxon>
        <taxon>Endopterygota</taxon>
        <taxon>Hymenoptera</taxon>
        <taxon>Apocrita</taxon>
        <taxon>Aculeata</taxon>
        <taxon>Formicoidea</taxon>
        <taxon>Formicidae</taxon>
        <taxon>Myrmicinae</taxon>
        <taxon>Mycetomoellerius</taxon>
    </lineage>
</organism>
<keyword evidence="9" id="KW-1185">Reference proteome</keyword>
<dbReference type="InterPro" id="IPR052435">
    <property type="entry name" value="YY1-Transcr_Regul"/>
</dbReference>
<dbReference type="GO" id="GO:0003712">
    <property type="term" value="F:transcription coregulator activity"/>
    <property type="evidence" value="ECO:0007669"/>
    <property type="project" value="TreeGrafter"/>
</dbReference>
<evidence type="ECO:0000256" key="2">
    <source>
        <dbReference type="ARBA" id="ARBA00023015"/>
    </source>
</evidence>
<dbReference type="CDD" id="cd00167">
    <property type="entry name" value="SANT"/>
    <property type="match status" value="1"/>
</dbReference>
<keyword evidence="2" id="KW-0805">Transcription regulation</keyword>
<evidence type="ECO:0000256" key="1">
    <source>
        <dbReference type="ARBA" id="ARBA00004123"/>
    </source>
</evidence>
<dbReference type="EMBL" id="KQ982905">
    <property type="protein sequence ID" value="KYQ49486.1"/>
    <property type="molecule type" value="Genomic_DNA"/>
</dbReference>
<feature type="compositionally biased region" description="Acidic residues" evidence="6">
    <location>
        <begin position="178"/>
        <end position="187"/>
    </location>
</feature>
<keyword evidence="5" id="KW-0175">Coiled coil</keyword>
<keyword evidence="3" id="KW-0804">Transcription</keyword>
<gene>
    <name evidence="8" type="ORF">ALC60_11415</name>
</gene>
<dbReference type="SMART" id="SM00717">
    <property type="entry name" value="SANT"/>
    <property type="match status" value="1"/>
</dbReference>
<dbReference type="InterPro" id="IPR001005">
    <property type="entry name" value="SANT/Myb"/>
</dbReference>
<accession>A0A151WNP6</accession>
<dbReference type="Pfam" id="PF00249">
    <property type="entry name" value="Myb_DNA-binding"/>
    <property type="match status" value="1"/>
</dbReference>
<comment type="subcellular location">
    <subcellularLocation>
        <location evidence="1">Nucleus</location>
    </subcellularLocation>
</comment>
<dbReference type="SUPFAM" id="SSF46689">
    <property type="entry name" value="Homeodomain-like"/>
    <property type="match status" value="1"/>
</dbReference>
<dbReference type="PANTHER" id="PTHR16088">
    <property type="entry name" value="YY1 ASSOCIATED PROTEIN-RELATED"/>
    <property type="match status" value="1"/>
</dbReference>
<evidence type="ECO:0000256" key="3">
    <source>
        <dbReference type="ARBA" id="ARBA00023163"/>
    </source>
</evidence>
<dbReference type="PROSITE" id="PS50090">
    <property type="entry name" value="MYB_LIKE"/>
    <property type="match status" value="1"/>
</dbReference>
<name>A0A151WNP6_9HYME</name>